<dbReference type="AlphaFoldDB" id="A0A839QGX6"/>
<protein>
    <submittedName>
        <fullName evidence="2">Uncharacterized protein</fullName>
    </submittedName>
</protein>
<organism evidence="2 3">
    <name type="scientific">Paeniglutamicibacter cryotolerans</name>
    <dbReference type="NCBI Taxonomy" id="670079"/>
    <lineage>
        <taxon>Bacteria</taxon>
        <taxon>Bacillati</taxon>
        <taxon>Actinomycetota</taxon>
        <taxon>Actinomycetes</taxon>
        <taxon>Micrococcales</taxon>
        <taxon>Micrococcaceae</taxon>
        <taxon>Paeniglutamicibacter</taxon>
    </lineage>
</organism>
<reference evidence="2 3" key="1">
    <citation type="submission" date="2020-08" db="EMBL/GenBank/DDBJ databases">
        <title>Sequencing the genomes of 1000 actinobacteria strains.</title>
        <authorList>
            <person name="Klenk H.-P."/>
        </authorList>
    </citation>
    <scope>NUCLEOTIDE SEQUENCE [LARGE SCALE GENOMIC DNA]</scope>
    <source>
        <strain evidence="2 3">DSM 22826</strain>
    </source>
</reference>
<evidence type="ECO:0000313" key="2">
    <source>
        <dbReference type="EMBL" id="MBB2995429.1"/>
    </source>
</evidence>
<proteinExistence type="predicted"/>
<sequence>MADTHYPNLIAAAERNSPAADVESDGGRTSG</sequence>
<dbReference type="EMBL" id="JACHVS010000001">
    <property type="protein sequence ID" value="MBB2995429.1"/>
    <property type="molecule type" value="Genomic_DNA"/>
</dbReference>
<comment type="caution">
    <text evidence="2">The sequence shown here is derived from an EMBL/GenBank/DDBJ whole genome shotgun (WGS) entry which is preliminary data.</text>
</comment>
<name>A0A839QGX6_9MICC</name>
<evidence type="ECO:0000256" key="1">
    <source>
        <dbReference type="SAM" id="MobiDB-lite"/>
    </source>
</evidence>
<evidence type="ECO:0000313" key="3">
    <source>
        <dbReference type="Proteomes" id="UP000523000"/>
    </source>
</evidence>
<gene>
    <name evidence="2" type="ORF">E9229_001620</name>
</gene>
<dbReference type="Proteomes" id="UP000523000">
    <property type="component" value="Unassembled WGS sequence"/>
</dbReference>
<keyword evidence="3" id="KW-1185">Reference proteome</keyword>
<feature type="region of interest" description="Disordered" evidence="1">
    <location>
        <begin position="1"/>
        <end position="31"/>
    </location>
</feature>
<accession>A0A839QGX6</accession>